<feature type="domain" description="Peptidase S1" evidence="9">
    <location>
        <begin position="1"/>
        <end position="216"/>
    </location>
</feature>
<evidence type="ECO:0000256" key="5">
    <source>
        <dbReference type="ARBA" id="ARBA00022825"/>
    </source>
</evidence>
<dbReference type="PANTHER" id="PTHR24276">
    <property type="entry name" value="POLYSERASE-RELATED"/>
    <property type="match status" value="1"/>
</dbReference>
<sequence>MVRIMNGNGHFACCGSYISPLMVLTSANCIEPYRHNLAGASVEGVAMLDDEDNFAFIETVYTPDQFKETYNFMDLAVVTLRRPIRGKLTEFIKLCEQEPAIDVDMTAIGWGYSSFAIQDPSLNPRKFDVSVQSMEECQTKFTKFNGVKVSDTVFCVTHNKDRRQCVYDPGCPLIYHNELCGIVSVDSSCMDTKIPGVYTNINKMIEFIQFVENVMSHVN</sequence>
<dbReference type="GO" id="GO:0006508">
    <property type="term" value="P:proteolysis"/>
    <property type="evidence" value="ECO:0007669"/>
    <property type="project" value="UniProtKB-KW"/>
</dbReference>
<keyword evidence="3" id="KW-0732">Signal</keyword>
<accession>A0AAD4JT76</accession>
<dbReference type="SUPFAM" id="SSF50494">
    <property type="entry name" value="Trypsin-like serine proteases"/>
    <property type="match status" value="1"/>
</dbReference>
<dbReference type="EC" id="3.4.21.4" evidence="8"/>
<dbReference type="InterPro" id="IPR009003">
    <property type="entry name" value="Peptidase_S1_PA"/>
</dbReference>
<dbReference type="Gene3D" id="2.40.10.10">
    <property type="entry name" value="Trypsin-like serine proteases"/>
    <property type="match status" value="2"/>
</dbReference>
<dbReference type="SMART" id="SM00020">
    <property type="entry name" value="Tryp_SPc"/>
    <property type="match status" value="1"/>
</dbReference>
<dbReference type="PROSITE" id="PS50240">
    <property type="entry name" value="TRYPSIN_DOM"/>
    <property type="match status" value="1"/>
</dbReference>
<evidence type="ECO:0000256" key="7">
    <source>
        <dbReference type="ARBA" id="ARBA00036320"/>
    </source>
</evidence>
<evidence type="ECO:0000313" key="11">
    <source>
        <dbReference type="Proteomes" id="UP001200034"/>
    </source>
</evidence>
<comment type="caution">
    <text evidence="10">The sequence shown here is derived from an EMBL/GenBank/DDBJ whole genome shotgun (WGS) entry which is preliminary data.</text>
</comment>
<dbReference type="InterPro" id="IPR043504">
    <property type="entry name" value="Peptidase_S1_PA_chymotrypsin"/>
</dbReference>
<evidence type="ECO:0000256" key="1">
    <source>
        <dbReference type="ARBA" id="ARBA00004239"/>
    </source>
</evidence>
<dbReference type="InterPro" id="IPR001254">
    <property type="entry name" value="Trypsin_dom"/>
</dbReference>
<keyword evidence="5" id="KW-0720">Serine protease</keyword>
<evidence type="ECO:0000256" key="8">
    <source>
        <dbReference type="ARBA" id="ARBA00038868"/>
    </source>
</evidence>
<dbReference type="EMBL" id="JAJJHW010003409">
    <property type="protein sequence ID" value="KAH8359258.1"/>
    <property type="molecule type" value="Genomic_DNA"/>
</dbReference>
<dbReference type="InterPro" id="IPR050430">
    <property type="entry name" value="Peptidase_S1"/>
</dbReference>
<dbReference type="GO" id="GO:0004252">
    <property type="term" value="F:serine-type endopeptidase activity"/>
    <property type="evidence" value="ECO:0007669"/>
    <property type="project" value="UniProtKB-EC"/>
</dbReference>
<proteinExistence type="predicted"/>
<keyword evidence="4" id="KW-0378">Hydrolase</keyword>
<keyword evidence="6" id="KW-1015">Disulfide bond</keyword>
<evidence type="ECO:0000256" key="3">
    <source>
        <dbReference type="ARBA" id="ARBA00022729"/>
    </source>
</evidence>
<comment type="subcellular location">
    <subcellularLocation>
        <location evidence="1">Secreted</location>
        <location evidence="1">Extracellular space</location>
    </subcellularLocation>
</comment>
<evidence type="ECO:0000256" key="6">
    <source>
        <dbReference type="ARBA" id="ARBA00023157"/>
    </source>
</evidence>
<dbReference type="GO" id="GO:0005576">
    <property type="term" value="C:extracellular region"/>
    <property type="evidence" value="ECO:0007669"/>
    <property type="project" value="UniProtKB-SubCell"/>
</dbReference>
<keyword evidence="2" id="KW-0645">Protease</keyword>
<evidence type="ECO:0000256" key="4">
    <source>
        <dbReference type="ARBA" id="ARBA00022801"/>
    </source>
</evidence>
<organism evidence="10 11">
    <name type="scientific">Drosophila rubida</name>
    <dbReference type="NCBI Taxonomy" id="30044"/>
    <lineage>
        <taxon>Eukaryota</taxon>
        <taxon>Metazoa</taxon>
        <taxon>Ecdysozoa</taxon>
        <taxon>Arthropoda</taxon>
        <taxon>Hexapoda</taxon>
        <taxon>Insecta</taxon>
        <taxon>Pterygota</taxon>
        <taxon>Neoptera</taxon>
        <taxon>Endopterygota</taxon>
        <taxon>Diptera</taxon>
        <taxon>Brachycera</taxon>
        <taxon>Muscomorpha</taxon>
        <taxon>Ephydroidea</taxon>
        <taxon>Drosophilidae</taxon>
        <taxon>Drosophila</taxon>
    </lineage>
</organism>
<dbReference type="Pfam" id="PF00089">
    <property type="entry name" value="Trypsin"/>
    <property type="match status" value="1"/>
</dbReference>
<evidence type="ECO:0000313" key="10">
    <source>
        <dbReference type="EMBL" id="KAH8359258.1"/>
    </source>
</evidence>
<reference evidence="10" key="1">
    <citation type="journal article" date="2021" name="Mol. Ecol. Resour.">
        <title>Phylogenomic analyses of the genus Drosophila reveals genomic signals of climate adaptation.</title>
        <authorList>
            <person name="Li F."/>
            <person name="Rane R.V."/>
            <person name="Luria V."/>
            <person name="Xiong Z."/>
            <person name="Chen J."/>
            <person name="Li Z."/>
            <person name="Catullo R.A."/>
            <person name="Griffin P.C."/>
            <person name="Schiffer M."/>
            <person name="Pearce S."/>
            <person name="Lee S.F."/>
            <person name="McElroy K."/>
            <person name="Stocker A."/>
            <person name="Shirriffs J."/>
            <person name="Cockerell F."/>
            <person name="Coppin C."/>
            <person name="Sgro C.M."/>
            <person name="Karger A."/>
            <person name="Cain J.W."/>
            <person name="Weber J.A."/>
            <person name="Santpere G."/>
            <person name="Kirschner M.W."/>
            <person name="Hoffmann A.A."/>
            <person name="Oakeshott J.G."/>
            <person name="Zhang G."/>
        </authorList>
    </citation>
    <scope>NUCLEOTIDE SEQUENCE</scope>
    <source>
        <strain evidence="10">BGI-SZ-2011g</strain>
    </source>
</reference>
<keyword evidence="11" id="KW-1185">Reference proteome</keyword>
<protein>
    <recommendedName>
        <fullName evidence="8">trypsin</fullName>
        <ecNumber evidence="8">3.4.21.4</ecNumber>
    </recommendedName>
</protein>
<evidence type="ECO:0000256" key="2">
    <source>
        <dbReference type="ARBA" id="ARBA00022670"/>
    </source>
</evidence>
<comment type="catalytic activity">
    <reaction evidence="7">
        <text>Preferential cleavage: Arg-|-Xaa, Lys-|-Xaa.</text>
        <dbReference type="EC" id="3.4.21.4"/>
    </reaction>
</comment>
<dbReference type="Proteomes" id="UP001200034">
    <property type="component" value="Unassembled WGS sequence"/>
</dbReference>
<dbReference type="PANTHER" id="PTHR24276:SF91">
    <property type="entry name" value="AT26814P-RELATED"/>
    <property type="match status" value="1"/>
</dbReference>
<name>A0AAD4JT76_9MUSC</name>
<evidence type="ECO:0000259" key="9">
    <source>
        <dbReference type="PROSITE" id="PS50240"/>
    </source>
</evidence>
<gene>
    <name evidence="10" type="ORF">KR093_005340</name>
</gene>
<dbReference type="AlphaFoldDB" id="A0AAD4JT76"/>